<feature type="region of interest" description="Disordered" evidence="1">
    <location>
        <begin position="55"/>
        <end position="122"/>
    </location>
</feature>
<accession>L0K3I1</accession>
<evidence type="ECO:0000256" key="1">
    <source>
        <dbReference type="SAM" id="MobiDB-lite"/>
    </source>
</evidence>
<sequence length="171" mass="19707">MRDPSADEPSVDHPAAEIQVVVVDPDDVVEAFERNYAEENFRRTHVLRLVPPFEEEQRAEPYVEDGPKRYPPDRDPEPIHLDPATFVRNEAGVHPNETHLTVPTREQARSAAHDDHGEDASEALVDEYHEEALEEWERRVRNSLVDAVRIHFDHGTADEIWTEARYEAAEE</sequence>
<protein>
    <recommendedName>
        <fullName evidence="2">DUF8009 domain-containing protein</fullName>
    </recommendedName>
</protein>
<dbReference type="RefSeq" id="WP_015322107.1">
    <property type="nucleotide sequence ID" value="NC_019974.1"/>
</dbReference>
<keyword evidence="4" id="KW-1185">Reference proteome</keyword>
<dbReference type="GeneID" id="14403299"/>
<feature type="compositionally biased region" description="Basic and acidic residues" evidence="1">
    <location>
        <begin position="55"/>
        <end position="80"/>
    </location>
</feature>
<dbReference type="KEGG" id="nou:Natoc_2912"/>
<organism evidence="3 4">
    <name type="scientific">Natronococcus occultus SP4</name>
    <dbReference type="NCBI Taxonomy" id="694430"/>
    <lineage>
        <taxon>Archaea</taxon>
        <taxon>Methanobacteriati</taxon>
        <taxon>Methanobacteriota</taxon>
        <taxon>Stenosarchaea group</taxon>
        <taxon>Halobacteria</taxon>
        <taxon>Halobacteriales</taxon>
        <taxon>Natrialbaceae</taxon>
        <taxon>Natronococcus</taxon>
    </lineage>
</organism>
<dbReference type="EMBL" id="CP003929">
    <property type="protein sequence ID" value="AGB38668.1"/>
    <property type="molecule type" value="Genomic_DNA"/>
</dbReference>
<dbReference type="AlphaFoldDB" id="L0K3I1"/>
<dbReference type="InterPro" id="IPR058322">
    <property type="entry name" value="DUF8009"/>
</dbReference>
<name>L0K3I1_9EURY</name>
<evidence type="ECO:0000259" key="2">
    <source>
        <dbReference type="Pfam" id="PF26033"/>
    </source>
</evidence>
<dbReference type="OrthoDB" id="202616at2157"/>
<dbReference type="Pfam" id="PF26033">
    <property type="entry name" value="DUF8009"/>
    <property type="match status" value="1"/>
</dbReference>
<evidence type="ECO:0000313" key="4">
    <source>
        <dbReference type="Proteomes" id="UP000010878"/>
    </source>
</evidence>
<dbReference type="Proteomes" id="UP000010878">
    <property type="component" value="Chromosome"/>
</dbReference>
<evidence type="ECO:0000313" key="3">
    <source>
        <dbReference type="EMBL" id="AGB38668.1"/>
    </source>
</evidence>
<feature type="compositionally biased region" description="Basic and acidic residues" evidence="1">
    <location>
        <begin position="106"/>
        <end position="119"/>
    </location>
</feature>
<gene>
    <name evidence="3" type="ORF">Natoc_2912</name>
</gene>
<dbReference type="HOGENOM" id="CLU_138335_0_0_2"/>
<feature type="domain" description="DUF8009" evidence="2">
    <location>
        <begin position="12"/>
        <end position="163"/>
    </location>
</feature>
<reference evidence="3 4" key="1">
    <citation type="submission" date="2012-11" db="EMBL/GenBank/DDBJ databases">
        <title>FINISHED of Natronococcus occultus SP4, DSM 3396.</title>
        <authorList>
            <consortium name="DOE Joint Genome Institute"/>
            <person name="Eisen J."/>
            <person name="Huntemann M."/>
            <person name="Wei C.-L."/>
            <person name="Han J."/>
            <person name="Detter J.C."/>
            <person name="Han C."/>
            <person name="Tapia R."/>
            <person name="Chen A."/>
            <person name="Kyrpides N."/>
            <person name="Mavromatis K."/>
            <person name="Markowitz V."/>
            <person name="Szeto E."/>
            <person name="Ivanova N."/>
            <person name="Mikhailova N."/>
            <person name="Ovchinnikova G."/>
            <person name="Pagani I."/>
            <person name="Pati A."/>
            <person name="Goodwin L."/>
            <person name="Nordberg H.P."/>
            <person name="Cantor M.N."/>
            <person name="Hua S.X."/>
            <person name="Woyke T."/>
            <person name="Eisen J."/>
            <person name="Klenk H.-P."/>
            <person name="Klenk H.-P."/>
        </authorList>
    </citation>
    <scope>NUCLEOTIDE SEQUENCE [LARGE SCALE GENOMIC DNA]</scope>
    <source>
        <strain evidence="3 4">SP4</strain>
    </source>
</reference>
<proteinExistence type="predicted"/>
<dbReference type="eggNOG" id="arCOG04661">
    <property type="taxonomic scope" value="Archaea"/>
</dbReference>